<feature type="transmembrane region" description="Helical" evidence="6">
    <location>
        <begin position="79"/>
        <end position="101"/>
    </location>
</feature>
<dbReference type="RefSeq" id="WP_242862178.1">
    <property type="nucleotide sequence ID" value="NZ_JPGY02000001.1"/>
</dbReference>
<protein>
    <submittedName>
        <fullName evidence="7 8">Sporulation integral membrane protein</fullName>
    </submittedName>
</protein>
<dbReference type="PANTHER" id="PTHR21716">
    <property type="entry name" value="TRANSMEMBRANE PROTEIN"/>
    <property type="match status" value="1"/>
</dbReference>
<keyword evidence="10" id="KW-1185">Reference proteome</keyword>
<evidence type="ECO:0000256" key="3">
    <source>
        <dbReference type="ARBA" id="ARBA00022692"/>
    </source>
</evidence>
<organism evidence="7 10">
    <name type="scientific">Clostridium pasteurianum DSM 525 = ATCC 6013</name>
    <dbReference type="NCBI Taxonomy" id="1262449"/>
    <lineage>
        <taxon>Bacteria</taxon>
        <taxon>Bacillati</taxon>
        <taxon>Bacillota</taxon>
        <taxon>Clostridia</taxon>
        <taxon>Eubacteriales</taxon>
        <taxon>Clostridiaceae</taxon>
        <taxon>Clostridium</taxon>
    </lineage>
</organism>
<accession>A0A0H3J4N0</accession>
<evidence type="ECO:0000313" key="9">
    <source>
        <dbReference type="Proteomes" id="UP000028042"/>
    </source>
</evidence>
<evidence type="ECO:0000313" key="8">
    <source>
        <dbReference type="EMBL" id="KRU11553.1"/>
    </source>
</evidence>
<dbReference type="Proteomes" id="UP000028042">
    <property type="component" value="Unassembled WGS sequence"/>
</dbReference>
<name>A0A0H3J4N0_CLOPA</name>
<dbReference type="eggNOG" id="COG0628">
    <property type="taxonomic scope" value="Bacteria"/>
</dbReference>
<evidence type="ECO:0000313" key="7">
    <source>
        <dbReference type="EMBL" id="AJA52437.1"/>
    </source>
</evidence>
<evidence type="ECO:0000256" key="1">
    <source>
        <dbReference type="ARBA" id="ARBA00004141"/>
    </source>
</evidence>
<dbReference type="PATRIC" id="fig|1262449.7.peg.2397"/>
<comment type="similarity">
    <text evidence="2">Belongs to the autoinducer-2 exporter (AI-2E) (TC 2.A.86) family.</text>
</comment>
<dbReference type="Pfam" id="PF01594">
    <property type="entry name" value="AI-2E_transport"/>
    <property type="match status" value="1"/>
</dbReference>
<dbReference type="EMBL" id="JPGY02000001">
    <property type="protein sequence ID" value="KRU11553.1"/>
    <property type="molecule type" value="Genomic_DNA"/>
</dbReference>
<dbReference type="AlphaFoldDB" id="A0A0H3J4N0"/>
<dbReference type="InterPro" id="IPR002549">
    <property type="entry name" value="AI-2E-like"/>
</dbReference>
<keyword evidence="4 6" id="KW-1133">Transmembrane helix</keyword>
<dbReference type="KEGG" id="cpat:CLPA_c23790"/>
<dbReference type="GO" id="GO:0016020">
    <property type="term" value="C:membrane"/>
    <property type="evidence" value="ECO:0007669"/>
    <property type="project" value="UniProtKB-SubCell"/>
</dbReference>
<sequence length="366" mass="41510">MKEPVFIKQVRKMNTERQKNFIIKLAYILVIAALIFVILKYVIPLFMPFIIGFFIALILKPIINFISKKIKIKRVKISAVVLIVFYLLFFLIISMFGVKIYTYTKEMFYNLPQFYVNTIEPVLNDVVIWLRKTAPQMDIWIANSFESINDSILSFVKSMSSTVMKAIMSVAGGIPSFFIRFLFTIVASFFFTIDYSKITKFILMQFSEKNQNIILNVKKNGVDTIFKFIRAYAILIMITFIELSIGLTILKIPNSILFAALIAIIDILPILGTGGVLLPWAAICIITGNVGLAIGLVVLYLVVLVIRQTLEPKVVGNQIGLHPLVTLMCMFVGAQLFGFIGLFLLPILVTILKNMNDEGVIHLFKY</sequence>
<feature type="transmembrane region" description="Helical" evidence="6">
    <location>
        <begin position="166"/>
        <end position="191"/>
    </location>
</feature>
<gene>
    <name evidence="7" type="ORF">CLPA_c23790</name>
    <name evidence="8" type="ORF">CP6013_00800</name>
</gene>
<dbReference type="PANTHER" id="PTHR21716:SF68">
    <property type="entry name" value="TRANSPORT PROTEIN YTVI-RELATED"/>
    <property type="match status" value="1"/>
</dbReference>
<evidence type="ECO:0000256" key="4">
    <source>
        <dbReference type="ARBA" id="ARBA00022989"/>
    </source>
</evidence>
<reference evidence="8" key="2">
    <citation type="submission" date="2015-10" db="EMBL/GenBank/DDBJ databases">
        <title>Improved Draft Genome Sequence of Clostridium pasteurianum Strain ATCC 6013 (DSM 525) Using a Hybrid Next-Generation Sequencing Approach.</title>
        <authorList>
            <person name="Pyne M.E."/>
            <person name="Utturkar S.M."/>
            <person name="Brown S.D."/>
            <person name="Moo-Young M."/>
            <person name="Chung D.A."/>
            <person name="Chou P.C."/>
        </authorList>
    </citation>
    <scope>NUCLEOTIDE SEQUENCE</scope>
    <source>
        <strain evidence="8">ATCC 6013</strain>
    </source>
</reference>
<feature type="transmembrane region" description="Helical" evidence="6">
    <location>
        <begin position="45"/>
        <end position="67"/>
    </location>
</feature>
<evidence type="ECO:0000256" key="2">
    <source>
        <dbReference type="ARBA" id="ARBA00009773"/>
    </source>
</evidence>
<evidence type="ECO:0000256" key="5">
    <source>
        <dbReference type="ARBA" id="ARBA00023136"/>
    </source>
</evidence>
<keyword evidence="5 6" id="KW-0472">Membrane</keyword>
<dbReference type="GO" id="GO:0055085">
    <property type="term" value="P:transmembrane transport"/>
    <property type="evidence" value="ECO:0007669"/>
    <property type="project" value="TreeGrafter"/>
</dbReference>
<evidence type="ECO:0000256" key="6">
    <source>
        <dbReference type="SAM" id="Phobius"/>
    </source>
</evidence>
<reference evidence="8 9" key="3">
    <citation type="journal article" name="Genome Announc.">
        <title>Improved Draft Genome Sequence of Clostridium pasteurianum Strain ATCC 6013 (DSM 525) Using a Hybrid Next-Generation Sequencing Approach.</title>
        <authorList>
            <person name="Pyne M.E."/>
            <person name="Utturkar S."/>
            <person name="Brown S.D."/>
            <person name="Moo-Young M."/>
            <person name="Chung D.A."/>
            <person name="Chou C.P."/>
        </authorList>
    </citation>
    <scope>NUCLEOTIDE SEQUENCE [LARGE SCALE GENOMIC DNA]</scope>
    <source>
        <strain evidence="8 9">ATCC 6013</strain>
    </source>
</reference>
<reference evidence="7 10" key="1">
    <citation type="journal article" date="2015" name="Genome Announc.">
        <title>Complete Genome Sequence of the Nitrogen-Fixing and Solvent-Producing Clostridium pasteurianum DSM 525.</title>
        <authorList>
            <person name="Poehlein A."/>
            <person name="Grosse-Honebrink A."/>
            <person name="Zhang Y."/>
            <person name="Minton N.P."/>
            <person name="Daniel R."/>
        </authorList>
    </citation>
    <scope>NUCLEOTIDE SEQUENCE [LARGE SCALE GENOMIC DNA]</scope>
    <source>
        <strain evidence="7">DSM 525</strain>
        <strain evidence="10">DSM 525 / ATCC 6013</strain>
    </source>
</reference>
<dbReference type="Proteomes" id="UP000030905">
    <property type="component" value="Chromosome"/>
</dbReference>
<evidence type="ECO:0000313" key="10">
    <source>
        <dbReference type="Proteomes" id="UP000030905"/>
    </source>
</evidence>
<keyword evidence="3 6" id="KW-0812">Transmembrane</keyword>
<dbReference type="EMBL" id="CP009268">
    <property type="protein sequence ID" value="AJA52437.1"/>
    <property type="molecule type" value="Genomic_DNA"/>
</dbReference>
<feature type="transmembrane region" description="Helical" evidence="6">
    <location>
        <begin position="290"/>
        <end position="310"/>
    </location>
</feature>
<comment type="subcellular location">
    <subcellularLocation>
        <location evidence="1">Membrane</location>
        <topology evidence="1">Multi-pass membrane protein</topology>
    </subcellularLocation>
</comment>
<feature type="transmembrane region" description="Helical" evidence="6">
    <location>
        <begin position="228"/>
        <end position="250"/>
    </location>
</feature>
<feature type="transmembrane region" description="Helical" evidence="6">
    <location>
        <begin position="330"/>
        <end position="352"/>
    </location>
</feature>
<dbReference type="InterPro" id="IPR014227">
    <property type="entry name" value="YtvI-like"/>
</dbReference>
<dbReference type="KEGG" id="cpae:CPAST_c23790"/>
<feature type="transmembrane region" description="Helical" evidence="6">
    <location>
        <begin position="21"/>
        <end position="39"/>
    </location>
</feature>
<proteinExistence type="inferred from homology"/>
<dbReference type="NCBIfam" id="TIGR02872">
    <property type="entry name" value="spore_ytvI"/>
    <property type="match status" value="1"/>
</dbReference>
<feature type="transmembrane region" description="Helical" evidence="6">
    <location>
        <begin position="256"/>
        <end position="278"/>
    </location>
</feature>